<keyword evidence="4" id="KW-1185">Reference proteome</keyword>
<dbReference type="EMBL" id="JAUSQW010000001">
    <property type="protein sequence ID" value="MDP9801056.1"/>
    <property type="molecule type" value="Genomic_DNA"/>
</dbReference>
<organism evidence="3 4">
    <name type="scientific">Arcanobacterium wilhelmae</name>
    <dbReference type="NCBI Taxonomy" id="1803177"/>
    <lineage>
        <taxon>Bacteria</taxon>
        <taxon>Bacillati</taxon>
        <taxon>Actinomycetota</taxon>
        <taxon>Actinomycetes</taxon>
        <taxon>Actinomycetales</taxon>
        <taxon>Actinomycetaceae</taxon>
        <taxon>Arcanobacterium</taxon>
    </lineage>
</organism>
<evidence type="ECO:0000256" key="2">
    <source>
        <dbReference type="ARBA" id="ARBA00022649"/>
    </source>
</evidence>
<dbReference type="InterPro" id="IPR035093">
    <property type="entry name" value="RelE/ParE_toxin_dom_sf"/>
</dbReference>
<evidence type="ECO:0000256" key="1">
    <source>
        <dbReference type="ARBA" id="ARBA00006226"/>
    </source>
</evidence>
<dbReference type="Proteomes" id="UP001235966">
    <property type="component" value="Unassembled WGS sequence"/>
</dbReference>
<dbReference type="Gene3D" id="3.30.2310.20">
    <property type="entry name" value="RelE-like"/>
    <property type="match status" value="1"/>
</dbReference>
<dbReference type="PANTHER" id="PTHR35601">
    <property type="entry name" value="TOXIN RELE"/>
    <property type="match status" value="1"/>
</dbReference>
<gene>
    <name evidence="3" type="ORF">J2S49_001132</name>
</gene>
<proteinExistence type="inferred from homology"/>
<keyword evidence="2" id="KW-1277">Toxin-antitoxin system</keyword>
<comment type="caution">
    <text evidence="3">The sequence shown here is derived from an EMBL/GenBank/DDBJ whole genome shotgun (WGS) entry which is preliminary data.</text>
</comment>
<reference evidence="3 4" key="1">
    <citation type="submission" date="2023-07" db="EMBL/GenBank/DDBJ databases">
        <title>Sequencing the genomes of 1000 actinobacteria strains.</title>
        <authorList>
            <person name="Klenk H.-P."/>
        </authorList>
    </citation>
    <scope>NUCLEOTIDE SEQUENCE [LARGE SCALE GENOMIC DNA]</scope>
    <source>
        <strain evidence="3 4">DSM 102162</strain>
    </source>
</reference>
<protein>
    <submittedName>
        <fullName evidence="3">mRNA interferase RelE/StbE</fullName>
    </submittedName>
</protein>
<dbReference type="InterPro" id="IPR007712">
    <property type="entry name" value="RelE/ParE_toxin"/>
</dbReference>
<name>A0ABT9NBI1_9ACTO</name>
<comment type="similarity">
    <text evidence="1">Belongs to the RelE toxin family.</text>
</comment>
<dbReference type="PANTHER" id="PTHR35601:SF1">
    <property type="entry name" value="TOXIN RELE"/>
    <property type="match status" value="1"/>
</dbReference>
<dbReference type="SUPFAM" id="SSF143011">
    <property type="entry name" value="RelE-like"/>
    <property type="match status" value="1"/>
</dbReference>
<evidence type="ECO:0000313" key="3">
    <source>
        <dbReference type="EMBL" id="MDP9801056.1"/>
    </source>
</evidence>
<sequence>MMWTLEFSQKVHKQLRKMDPAQRTVIIKWLEKNVHGTSDPRAHGKALVGDLAGIWRYRIGHYRVLVEIQDDRLVVLALSVDHRSRVYRR</sequence>
<evidence type="ECO:0000313" key="4">
    <source>
        <dbReference type="Proteomes" id="UP001235966"/>
    </source>
</evidence>
<accession>A0ABT9NBI1</accession>
<dbReference type="Pfam" id="PF05016">
    <property type="entry name" value="ParE_toxin"/>
    <property type="match status" value="1"/>
</dbReference>